<organism evidence="1 2">
    <name type="scientific">Stegodyphus mimosarum</name>
    <name type="common">African social velvet spider</name>
    <dbReference type="NCBI Taxonomy" id="407821"/>
    <lineage>
        <taxon>Eukaryota</taxon>
        <taxon>Metazoa</taxon>
        <taxon>Ecdysozoa</taxon>
        <taxon>Arthropoda</taxon>
        <taxon>Chelicerata</taxon>
        <taxon>Arachnida</taxon>
        <taxon>Araneae</taxon>
        <taxon>Araneomorphae</taxon>
        <taxon>Entelegynae</taxon>
        <taxon>Eresoidea</taxon>
        <taxon>Eresidae</taxon>
        <taxon>Stegodyphus</taxon>
    </lineage>
</organism>
<keyword evidence="2" id="KW-1185">Reference proteome</keyword>
<feature type="non-terminal residue" evidence="1">
    <location>
        <position position="90"/>
    </location>
</feature>
<feature type="non-terminal residue" evidence="1">
    <location>
        <position position="1"/>
    </location>
</feature>
<dbReference type="EMBL" id="KK118237">
    <property type="protein sequence ID" value="KFM72521.1"/>
    <property type="molecule type" value="Genomic_DNA"/>
</dbReference>
<proteinExistence type="predicted"/>
<gene>
    <name evidence="1" type="ORF">X975_10947</name>
</gene>
<accession>A0A087U582</accession>
<dbReference type="Proteomes" id="UP000054359">
    <property type="component" value="Unassembled WGS sequence"/>
</dbReference>
<dbReference type="AlphaFoldDB" id="A0A087U582"/>
<evidence type="ECO:0000313" key="1">
    <source>
        <dbReference type="EMBL" id="KFM72521.1"/>
    </source>
</evidence>
<reference evidence="1 2" key="1">
    <citation type="submission" date="2013-11" db="EMBL/GenBank/DDBJ databases">
        <title>Genome sequencing of Stegodyphus mimosarum.</title>
        <authorList>
            <person name="Bechsgaard J."/>
        </authorList>
    </citation>
    <scope>NUCLEOTIDE SEQUENCE [LARGE SCALE GENOMIC DNA]</scope>
</reference>
<name>A0A087U582_STEMI</name>
<protein>
    <submittedName>
        <fullName evidence="1">Uncharacterized protein</fullName>
    </submittedName>
</protein>
<sequence>ILKTEDALNWKVLHRPSSQTFEPRLHLRTYNVHRSLLTSYLHPRFSSLLSHRQYLQVPLPLSFHFRRHLVDRRPHSRKMDNLRDVIFGKY</sequence>
<evidence type="ECO:0000313" key="2">
    <source>
        <dbReference type="Proteomes" id="UP000054359"/>
    </source>
</evidence>